<keyword evidence="3" id="KW-1185">Reference proteome</keyword>
<dbReference type="AlphaFoldDB" id="C0GFR7"/>
<name>C0GFR7_DETAL</name>
<dbReference type="PANTHER" id="PTHR30469:SF15">
    <property type="entry name" value="HLYD FAMILY OF SECRETION PROTEINS"/>
    <property type="match status" value="1"/>
</dbReference>
<organism evidence="2 3">
    <name type="scientific">Dethiobacter alkaliphilus AHT 1</name>
    <dbReference type="NCBI Taxonomy" id="555088"/>
    <lineage>
        <taxon>Bacteria</taxon>
        <taxon>Bacillati</taxon>
        <taxon>Bacillota</taxon>
        <taxon>Dethiobacteria</taxon>
        <taxon>Dethiobacterales</taxon>
        <taxon>Dethiobacteraceae</taxon>
        <taxon>Dethiobacter</taxon>
    </lineage>
</organism>
<dbReference type="GO" id="GO:0015562">
    <property type="term" value="F:efflux transmembrane transporter activity"/>
    <property type="evidence" value="ECO:0007669"/>
    <property type="project" value="TreeGrafter"/>
</dbReference>
<dbReference type="Gene3D" id="2.40.420.20">
    <property type="match status" value="1"/>
</dbReference>
<comment type="caution">
    <text evidence="2">The sequence shown here is derived from an EMBL/GenBank/DDBJ whole genome shotgun (WGS) entry which is preliminary data.</text>
</comment>
<proteinExistence type="predicted"/>
<accession>C0GFR7</accession>
<dbReference type="EMBL" id="ACJM01000006">
    <property type="protein sequence ID" value="EEG77606.1"/>
    <property type="molecule type" value="Genomic_DNA"/>
</dbReference>
<dbReference type="GO" id="GO:1990281">
    <property type="term" value="C:efflux pump complex"/>
    <property type="evidence" value="ECO:0007669"/>
    <property type="project" value="TreeGrafter"/>
</dbReference>
<dbReference type="InterPro" id="IPR058709">
    <property type="entry name" value="BSH_RND-rel"/>
</dbReference>
<dbReference type="RefSeq" id="WP_008515996.1">
    <property type="nucleotide sequence ID" value="NZ_ACJM01000006.1"/>
</dbReference>
<reference evidence="2 3" key="1">
    <citation type="submission" date="2009-02" db="EMBL/GenBank/DDBJ databases">
        <title>Sequencing of the draft genome and assembly of Dethiobacter alkaliphilus AHT 1.</title>
        <authorList>
            <consortium name="US DOE Joint Genome Institute (JGI-PGF)"/>
            <person name="Lucas S."/>
            <person name="Copeland A."/>
            <person name="Lapidus A."/>
            <person name="Glavina del Rio T."/>
            <person name="Dalin E."/>
            <person name="Tice H."/>
            <person name="Bruce D."/>
            <person name="Goodwin L."/>
            <person name="Pitluck S."/>
            <person name="Larimer F."/>
            <person name="Land M.L."/>
            <person name="Hauser L."/>
            <person name="Muyzer G."/>
        </authorList>
    </citation>
    <scope>NUCLEOTIDE SEQUENCE [LARGE SCALE GENOMIC DNA]</scope>
    <source>
        <strain evidence="2 3">AHT 1</strain>
    </source>
</reference>
<dbReference type="Pfam" id="PF26018">
    <property type="entry name" value="BSH_RND_rel"/>
    <property type="match status" value="1"/>
</dbReference>
<dbReference type="Proteomes" id="UP000006443">
    <property type="component" value="Unassembled WGS sequence"/>
</dbReference>
<dbReference type="PANTHER" id="PTHR30469">
    <property type="entry name" value="MULTIDRUG RESISTANCE PROTEIN MDTA"/>
    <property type="match status" value="1"/>
</dbReference>
<sequence>MRKRRPFAVISGKQKKKSSGEKIVYILLMLALGLLVLQVTYSLGRSVFASLFVDTVTSENSVLEHTVSASGVLVRDEHVVAAPLTGTLHWLVPQGERVPLGATVATITTAGGIQQKVTAPVPGMLIKQLDGLEGELQPKALADIRPEKINDVKPQQAESGEDVQQGSIIFKLVDNYTWYFVAGMSRQEYNDFREFSASARLRFSFAPKEEVRSQSAKLSETDETVTVAFTLQQDIDGGFTERFAEADVIMRGTSGIVLPSSALLLRGDETGVYVVEKSVVRYRSVDVLDVAGDQVVVDGLRPGFPIITNPGLVREGQRL</sequence>
<evidence type="ECO:0000259" key="1">
    <source>
        <dbReference type="Pfam" id="PF26018"/>
    </source>
</evidence>
<protein>
    <recommendedName>
        <fullName evidence="1">RND related barrel-sandwich hybrid domain-containing protein</fullName>
    </recommendedName>
</protein>
<evidence type="ECO:0000313" key="2">
    <source>
        <dbReference type="EMBL" id="EEG77606.1"/>
    </source>
</evidence>
<dbReference type="STRING" id="555088.DealDRAFT_1326"/>
<dbReference type="eggNOG" id="COG0845">
    <property type="taxonomic scope" value="Bacteria"/>
</dbReference>
<dbReference type="OrthoDB" id="1834786at2"/>
<gene>
    <name evidence="2" type="ORF">DealDRAFT_1326</name>
</gene>
<feature type="domain" description="RND related barrel-sandwich hybrid" evidence="1">
    <location>
        <begin position="77"/>
        <end position="174"/>
    </location>
</feature>
<evidence type="ECO:0000313" key="3">
    <source>
        <dbReference type="Proteomes" id="UP000006443"/>
    </source>
</evidence>